<gene>
    <name evidence="2" type="ORF">J4Q44_G00361070</name>
</gene>
<protein>
    <recommendedName>
        <fullName evidence="4">Secreted protein</fullName>
    </recommendedName>
</protein>
<feature type="chain" id="PRO_5042961966" description="Secreted protein" evidence="1">
    <location>
        <begin position="21"/>
        <end position="154"/>
    </location>
</feature>
<keyword evidence="3" id="KW-1185">Reference proteome</keyword>
<keyword evidence="1" id="KW-0732">Signal</keyword>
<dbReference type="AlphaFoldDB" id="A0AAN8QBN5"/>
<sequence length="154" mass="16983">MSSSPELYSFLLIALNPVLSLSVCLPLCLWGDTATRPPKSLCTLGQNPPTSGRSTRVRWKVGTRLWSTAICSTLHSFPPNSPCWSPCSTHRSMSAPLRPQGSLAARWRSSRLMLCRRGSGRTSLEQHRTVFVASERLSTMVFTTWAQTDSSNGL</sequence>
<accession>A0AAN8QBN5</accession>
<evidence type="ECO:0000256" key="1">
    <source>
        <dbReference type="SAM" id="SignalP"/>
    </source>
</evidence>
<dbReference type="EMBL" id="JAGTTL010000036">
    <property type="protein sequence ID" value="KAK6293781.1"/>
    <property type="molecule type" value="Genomic_DNA"/>
</dbReference>
<evidence type="ECO:0008006" key="4">
    <source>
        <dbReference type="Google" id="ProtNLM"/>
    </source>
</evidence>
<proteinExistence type="predicted"/>
<comment type="caution">
    <text evidence="2">The sequence shown here is derived from an EMBL/GenBank/DDBJ whole genome shotgun (WGS) entry which is preliminary data.</text>
</comment>
<evidence type="ECO:0000313" key="2">
    <source>
        <dbReference type="EMBL" id="KAK6293781.1"/>
    </source>
</evidence>
<evidence type="ECO:0000313" key="3">
    <source>
        <dbReference type="Proteomes" id="UP001356427"/>
    </source>
</evidence>
<reference evidence="2 3" key="1">
    <citation type="submission" date="2021-04" db="EMBL/GenBank/DDBJ databases">
        <authorList>
            <person name="De Guttry C."/>
            <person name="Zahm M."/>
            <person name="Klopp C."/>
            <person name="Cabau C."/>
            <person name="Louis A."/>
            <person name="Berthelot C."/>
            <person name="Parey E."/>
            <person name="Roest Crollius H."/>
            <person name="Montfort J."/>
            <person name="Robinson-Rechavi M."/>
            <person name="Bucao C."/>
            <person name="Bouchez O."/>
            <person name="Gislard M."/>
            <person name="Lluch J."/>
            <person name="Milhes M."/>
            <person name="Lampietro C."/>
            <person name="Lopez Roques C."/>
            <person name="Donnadieu C."/>
            <person name="Braasch I."/>
            <person name="Desvignes T."/>
            <person name="Postlethwait J."/>
            <person name="Bobe J."/>
            <person name="Wedekind C."/>
            <person name="Guiguen Y."/>
        </authorList>
    </citation>
    <scope>NUCLEOTIDE SEQUENCE [LARGE SCALE GENOMIC DNA]</scope>
    <source>
        <strain evidence="2">Cs_M1</strain>
        <tissue evidence="2">Blood</tissue>
    </source>
</reference>
<dbReference type="Proteomes" id="UP001356427">
    <property type="component" value="Unassembled WGS sequence"/>
</dbReference>
<feature type="signal peptide" evidence="1">
    <location>
        <begin position="1"/>
        <end position="20"/>
    </location>
</feature>
<organism evidence="2 3">
    <name type="scientific">Coregonus suidteri</name>
    <dbReference type="NCBI Taxonomy" id="861788"/>
    <lineage>
        <taxon>Eukaryota</taxon>
        <taxon>Metazoa</taxon>
        <taxon>Chordata</taxon>
        <taxon>Craniata</taxon>
        <taxon>Vertebrata</taxon>
        <taxon>Euteleostomi</taxon>
        <taxon>Actinopterygii</taxon>
        <taxon>Neopterygii</taxon>
        <taxon>Teleostei</taxon>
        <taxon>Protacanthopterygii</taxon>
        <taxon>Salmoniformes</taxon>
        <taxon>Salmonidae</taxon>
        <taxon>Coregoninae</taxon>
        <taxon>Coregonus</taxon>
    </lineage>
</organism>
<name>A0AAN8QBN5_9TELE</name>